<keyword evidence="1" id="KW-0805">Transcription regulation</keyword>
<dbReference type="SUPFAM" id="SSF46785">
    <property type="entry name" value="Winged helix' DNA-binding domain"/>
    <property type="match status" value="1"/>
</dbReference>
<reference evidence="5 6" key="1">
    <citation type="submission" date="2024-10" db="EMBL/GenBank/DDBJ databases">
        <authorList>
            <person name="Yang X.-N."/>
        </authorList>
    </citation>
    <scope>NUCLEOTIDE SEQUENCE [LARGE SCALE GENOMIC DNA]</scope>
    <source>
        <strain evidence="5 6">CAU 1059</strain>
    </source>
</reference>
<dbReference type="PANTHER" id="PTHR33154:SF32">
    <property type="entry name" value="TRANSCRIPTIONAL REGULATORY PROTEIN"/>
    <property type="match status" value="1"/>
</dbReference>
<dbReference type="SMART" id="SM00418">
    <property type="entry name" value="HTH_ARSR"/>
    <property type="match status" value="1"/>
</dbReference>
<evidence type="ECO:0000259" key="4">
    <source>
        <dbReference type="PROSITE" id="PS50987"/>
    </source>
</evidence>
<dbReference type="RefSeq" id="WP_377172789.1">
    <property type="nucleotide sequence ID" value="NZ_JBHTJC010000005.1"/>
</dbReference>
<keyword evidence="3" id="KW-0804">Transcription</keyword>
<sequence length="116" mass="12726">MTDEPSIDTDMAAVLRALGNEHRLTIMEWLVDPRAHFPKQRDGDLVDDGVCVGFITQKIGLSQPTVTVHMQALAAVGLVTSKKIKNWVFYKPDRKALDAAIHALGQSLGSQSAEDR</sequence>
<accession>A0ABW7I683</accession>
<dbReference type="CDD" id="cd00090">
    <property type="entry name" value="HTH_ARSR"/>
    <property type="match status" value="1"/>
</dbReference>
<dbReference type="Gene3D" id="1.10.10.10">
    <property type="entry name" value="Winged helix-like DNA-binding domain superfamily/Winged helix DNA-binding domain"/>
    <property type="match status" value="1"/>
</dbReference>
<protein>
    <submittedName>
        <fullName evidence="5">ArsR/SmtB family transcription factor</fullName>
    </submittedName>
</protein>
<dbReference type="InterPro" id="IPR051081">
    <property type="entry name" value="HTH_MetalResp_TranReg"/>
</dbReference>
<dbReference type="InterPro" id="IPR001845">
    <property type="entry name" value="HTH_ArsR_DNA-bd_dom"/>
</dbReference>
<proteinExistence type="predicted"/>
<evidence type="ECO:0000313" key="6">
    <source>
        <dbReference type="Proteomes" id="UP001607157"/>
    </source>
</evidence>
<dbReference type="Proteomes" id="UP001607157">
    <property type="component" value="Unassembled WGS sequence"/>
</dbReference>
<evidence type="ECO:0000256" key="3">
    <source>
        <dbReference type="ARBA" id="ARBA00023163"/>
    </source>
</evidence>
<evidence type="ECO:0000256" key="1">
    <source>
        <dbReference type="ARBA" id="ARBA00023015"/>
    </source>
</evidence>
<evidence type="ECO:0000313" key="5">
    <source>
        <dbReference type="EMBL" id="MFH0253588.1"/>
    </source>
</evidence>
<dbReference type="InterPro" id="IPR036390">
    <property type="entry name" value="WH_DNA-bd_sf"/>
</dbReference>
<dbReference type="InterPro" id="IPR011991">
    <property type="entry name" value="ArsR-like_HTH"/>
</dbReference>
<keyword evidence="6" id="KW-1185">Reference proteome</keyword>
<evidence type="ECO:0000256" key="2">
    <source>
        <dbReference type="ARBA" id="ARBA00023125"/>
    </source>
</evidence>
<name>A0ABW7I683_9RHOB</name>
<dbReference type="InterPro" id="IPR036388">
    <property type="entry name" value="WH-like_DNA-bd_sf"/>
</dbReference>
<dbReference type="EMBL" id="JBIHMM010000001">
    <property type="protein sequence ID" value="MFH0253588.1"/>
    <property type="molecule type" value="Genomic_DNA"/>
</dbReference>
<feature type="domain" description="HTH arsR-type" evidence="4">
    <location>
        <begin position="3"/>
        <end position="116"/>
    </location>
</feature>
<dbReference type="PROSITE" id="PS50987">
    <property type="entry name" value="HTH_ARSR_2"/>
    <property type="match status" value="1"/>
</dbReference>
<gene>
    <name evidence="5" type="ORF">ACGRVM_06775</name>
</gene>
<keyword evidence="2" id="KW-0238">DNA-binding</keyword>
<comment type="caution">
    <text evidence="5">The sequence shown here is derived from an EMBL/GenBank/DDBJ whole genome shotgun (WGS) entry which is preliminary data.</text>
</comment>
<dbReference type="PANTHER" id="PTHR33154">
    <property type="entry name" value="TRANSCRIPTIONAL REGULATOR, ARSR FAMILY"/>
    <property type="match status" value="1"/>
</dbReference>
<organism evidence="5 6">
    <name type="scientific">Roseovarius aquimarinus</name>
    <dbReference type="NCBI Taxonomy" id="1229156"/>
    <lineage>
        <taxon>Bacteria</taxon>
        <taxon>Pseudomonadati</taxon>
        <taxon>Pseudomonadota</taxon>
        <taxon>Alphaproteobacteria</taxon>
        <taxon>Rhodobacterales</taxon>
        <taxon>Roseobacteraceae</taxon>
        <taxon>Roseovarius</taxon>
    </lineage>
</organism>